<feature type="transmembrane region" description="Helical" evidence="1">
    <location>
        <begin position="13"/>
        <end position="30"/>
    </location>
</feature>
<name>A0A0E9WH70_ANGAN</name>
<dbReference type="AlphaFoldDB" id="A0A0E9WH70"/>
<reference evidence="2" key="2">
    <citation type="journal article" date="2015" name="Fish Shellfish Immunol.">
        <title>Early steps in the European eel (Anguilla anguilla)-Vibrio vulnificus interaction in the gills: Role of the RtxA13 toxin.</title>
        <authorList>
            <person name="Callol A."/>
            <person name="Pajuelo D."/>
            <person name="Ebbesson L."/>
            <person name="Teles M."/>
            <person name="MacKenzie S."/>
            <person name="Amaro C."/>
        </authorList>
    </citation>
    <scope>NUCLEOTIDE SEQUENCE</scope>
</reference>
<sequence length="57" mass="6872">MRFFKYSISWKEYLTPIITALNVLILILKLHTKVRSTRGRTHRQVGFWENSCHRILV</sequence>
<proteinExistence type="predicted"/>
<evidence type="ECO:0000313" key="2">
    <source>
        <dbReference type="EMBL" id="JAH89651.1"/>
    </source>
</evidence>
<keyword evidence="1" id="KW-1133">Transmembrane helix</keyword>
<reference evidence="2" key="1">
    <citation type="submission" date="2014-11" db="EMBL/GenBank/DDBJ databases">
        <authorList>
            <person name="Amaro Gonzalez C."/>
        </authorList>
    </citation>
    <scope>NUCLEOTIDE SEQUENCE</scope>
</reference>
<accession>A0A0E9WH70</accession>
<protein>
    <submittedName>
        <fullName evidence="2">Uncharacterized protein</fullName>
    </submittedName>
</protein>
<dbReference type="EMBL" id="GBXM01018926">
    <property type="protein sequence ID" value="JAH89651.1"/>
    <property type="molecule type" value="Transcribed_RNA"/>
</dbReference>
<keyword evidence="1" id="KW-0472">Membrane</keyword>
<evidence type="ECO:0000256" key="1">
    <source>
        <dbReference type="SAM" id="Phobius"/>
    </source>
</evidence>
<keyword evidence="1" id="KW-0812">Transmembrane</keyword>
<organism evidence="2">
    <name type="scientific">Anguilla anguilla</name>
    <name type="common">European freshwater eel</name>
    <name type="synonym">Muraena anguilla</name>
    <dbReference type="NCBI Taxonomy" id="7936"/>
    <lineage>
        <taxon>Eukaryota</taxon>
        <taxon>Metazoa</taxon>
        <taxon>Chordata</taxon>
        <taxon>Craniata</taxon>
        <taxon>Vertebrata</taxon>
        <taxon>Euteleostomi</taxon>
        <taxon>Actinopterygii</taxon>
        <taxon>Neopterygii</taxon>
        <taxon>Teleostei</taxon>
        <taxon>Anguilliformes</taxon>
        <taxon>Anguillidae</taxon>
        <taxon>Anguilla</taxon>
    </lineage>
</organism>